<feature type="signal peptide" evidence="1">
    <location>
        <begin position="1"/>
        <end position="17"/>
    </location>
</feature>
<gene>
    <name evidence="3" type="primary">LOC117139944</name>
</gene>
<protein>
    <submittedName>
        <fullName evidence="3">Cuticle protein 65</fullName>
    </submittedName>
</protein>
<evidence type="ECO:0000256" key="1">
    <source>
        <dbReference type="SAM" id="SignalP"/>
    </source>
</evidence>
<dbReference type="InterPro" id="IPR007614">
    <property type="entry name" value="Retinin_C"/>
</dbReference>
<dbReference type="PANTHER" id="PTHR34931:SF3">
    <property type="entry name" value="FI02976P-RELATED"/>
    <property type="match status" value="1"/>
</dbReference>
<reference evidence="3" key="1">
    <citation type="submission" date="2025-08" db="UniProtKB">
        <authorList>
            <consortium name="RefSeq"/>
        </authorList>
    </citation>
    <scope>IDENTIFICATION</scope>
    <source>
        <strain evidence="3">Mau12</strain>
        <tissue evidence="3">Whole Body</tissue>
    </source>
</reference>
<organism evidence="2 3">
    <name type="scientific">Drosophila mauritiana</name>
    <name type="common">Fruit fly</name>
    <dbReference type="NCBI Taxonomy" id="7226"/>
    <lineage>
        <taxon>Eukaryota</taxon>
        <taxon>Metazoa</taxon>
        <taxon>Ecdysozoa</taxon>
        <taxon>Arthropoda</taxon>
        <taxon>Hexapoda</taxon>
        <taxon>Insecta</taxon>
        <taxon>Pterygota</taxon>
        <taxon>Neoptera</taxon>
        <taxon>Endopterygota</taxon>
        <taxon>Diptera</taxon>
        <taxon>Brachycera</taxon>
        <taxon>Muscomorpha</taxon>
        <taxon>Ephydroidea</taxon>
        <taxon>Drosophilidae</taxon>
        <taxon>Drosophila</taxon>
        <taxon>Sophophora</taxon>
    </lineage>
</organism>
<dbReference type="PANTHER" id="PTHR34931">
    <property type="entry name" value="FI02976P-RELATED"/>
    <property type="match status" value="1"/>
</dbReference>
<keyword evidence="2" id="KW-1185">Reference proteome</keyword>
<dbReference type="GeneID" id="117139944"/>
<accession>A0A6P8JQY9</accession>
<name>A0A6P8JQY9_DROMA</name>
<dbReference type="AlphaFoldDB" id="A0A6P8JQY9"/>
<dbReference type="RefSeq" id="XP_033158523.1">
    <property type="nucleotide sequence ID" value="XM_033302632.1"/>
</dbReference>
<evidence type="ECO:0000313" key="2">
    <source>
        <dbReference type="Proteomes" id="UP000515162"/>
    </source>
</evidence>
<proteinExistence type="predicted"/>
<evidence type="ECO:0000313" key="3">
    <source>
        <dbReference type="RefSeq" id="XP_033158523.1"/>
    </source>
</evidence>
<feature type="chain" id="PRO_5028012093" evidence="1">
    <location>
        <begin position="18"/>
        <end position="129"/>
    </location>
</feature>
<sequence>MFKLIALISALCAVANAGVISPYSHGYGLGYGAALAPAYAAPAVISHAPIIKSYAAPIVAHPVATSYANTYKVATKAIPVVHAASLVHAAPLVHAVPALHSTSTYHGSYGGYGSYGLGYAGYGHGAYLH</sequence>
<keyword evidence="1" id="KW-0732">Signal</keyword>
<dbReference type="Proteomes" id="UP000515162">
    <property type="component" value="Chromosome 3L"/>
</dbReference>